<evidence type="ECO:0000313" key="4">
    <source>
        <dbReference type="Proteomes" id="UP000294929"/>
    </source>
</evidence>
<dbReference type="Gene3D" id="3.40.1620.10">
    <property type="entry name" value="YefM-like domain"/>
    <property type="match status" value="1"/>
</dbReference>
<protein>
    <submittedName>
        <fullName evidence="3">Type II toxin-antitoxin system prevent-host-death family antitoxin</fullName>
    </submittedName>
</protein>
<reference evidence="3 4" key="1">
    <citation type="submission" date="2019-01" db="EMBL/GenBank/DDBJ databases">
        <title>High-quality-draft genome sequences of five non-tuberculosis mycobacteriaceae isolated from a nosocomial environment.</title>
        <authorList>
            <person name="Tiago I."/>
            <person name="Alarico S."/>
            <person name="Pereira S.G."/>
            <person name="Coelho C."/>
            <person name="Maranha A."/>
            <person name="Empadinhas N."/>
        </authorList>
    </citation>
    <scope>NUCLEOTIDE SEQUENCE [LARGE SCALE GENOMIC DNA]</scope>
    <source>
        <strain evidence="3 4">24AIII</strain>
    </source>
</reference>
<dbReference type="OrthoDB" id="557859at2"/>
<proteinExistence type="inferred from homology"/>
<accession>A0A4R5WJ42</accession>
<dbReference type="AlphaFoldDB" id="A0A4R5WJ42"/>
<comment type="similarity">
    <text evidence="1">Belongs to the phD/YefM antitoxin family.</text>
</comment>
<dbReference type="RefSeq" id="WP_082934774.1">
    <property type="nucleotide sequence ID" value="NZ_JAPMJT010000001.1"/>
</dbReference>
<evidence type="ECO:0000256" key="2">
    <source>
        <dbReference type="SAM" id="MobiDB-lite"/>
    </source>
</evidence>
<evidence type="ECO:0000256" key="1">
    <source>
        <dbReference type="ARBA" id="ARBA00009981"/>
    </source>
</evidence>
<dbReference type="InterPro" id="IPR051416">
    <property type="entry name" value="phD-YefM_TA_antitoxins"/>
</dbReference>
<dbReference type="PANTHER" id="PTHR35377:SF5">
    <property type="entry name" value="ANTITOXIN VAPB46"/>
    <property type="match status" value="1"/>
</dbReference>
<evidence type="ECO:0000313" key="3">
    <source>
        <dbReference type="EMBL" id="TDK90664.1"/>
    </source>
</evidence>
<organism evidence="3 4">
    <name type="scientific">Mycolicibacterium mucogenicum</name>
    <name type="common">Mycobacterium mucogenicum</name>
    <dbReference type="NCBI Taxonomy" id="56689"/>
    <lineage>
        <taxon>Bacteria</taxon>
        <taxon>Bacillati</taxon>
        <taxon>Actinomycetota</taxon>
        <taxon>Actinomycetes</taxon>
        <taxon>Mycobacteriales</taxon>
        <taxon>Mycobacteriaceae</taxon>
        <taxon>Mycolicibacterium</taxon>
    </lineage>
</organism>
<dbReference type="NCBIfam" id="TIGR01552">
    <property type="entry name" value="phd_fam"/>
    <property type="match status" value="1"/>
</dbReference>
<name>A0A4R5WJ42_MYCMU</name>
<dbReference type="EMBL" id="SDLO01000006">
    <property type="protein sequence ID" value="TDK90664.1"/>
    <property type="molecule type" value="Genomic_DNA"/>
</dbReference>
<dbReference type="SUPFAM" id="SSF143120">
    <property type="entry name" value="YefM-like"/>
    <property type="match status" value="1"/>
</dbReference>
<sequence>MTEVSIRTLNQQTSQVLARVKHGEEIELTERGEVIARIVPLNPNPLAALISAGRAHPATLHGPAPRPSRSRTGESVSAALDRLRDEER</sequence>
<comment type="caution">
    <text evidence="3">The sequence shown here is derived from an EMBL/GenBank/DDBJ whole genome shotgun (WGS) entry which is preliminary data.</text>
</comment>
<dbReference type="GO" id="GO:0097351">
    <property type="term" value="F:toxin sequestering activity"/>
    <property type="evidence" value="ECO:0007669"/>
    <property type="project" value="TreeGrafter"/>
</dbReference>
<dbReference type="InterPro" id="IPR036165">
    <property type="entry name" value="YefM-like_sf"/>
</dbReference>
<dbReference type="PANTHER" id="PTHR35377">
    <property type="entry name" value="ANTITOXIN VAPB49-RELATED-RELATED"/>
    <property type="match status" value="1"/>
</dbReference>
<gene>
    <name evidence="3" type="ORF">EUA03_09655</name>
</gene>
<dbReference type="Proteomes" id="UP000294929">
    <property type="component" value="Unassembled WGS sequence"/>
</dbReference>
<feature type="region of interest" description="Disordered" evidence="2">
    <location>
        <begin position="57"/>
        <end position="88"/>
    </location>
</feature>